<dbReference type="EMBL" id="VXIV02002911">
    <property type="protein sequence ID" value="KAF6022045.1"/>
    <property type="molecule type" value="Genomic_DNA"/>
</dbReference>
<evidence type="ECO:0000256" key="1">
    <source>
        <dbReference type="SAM" id="SignalP"/>
    </source>
</evidence>
<proteinExistence type="predicted"/>
<evidence type="ECO:0000313" key="3">
    <source>
        <dbReference type="Proteomes" id="UP000593567"/>
    </source>
</evidence>
<evidence type="ECO:0000313" key="2">
    <source>
        <dbReference type="EMBL" id="KAF6022045.1"/>
    </source>
</evidence>
<keyword evidence="1" id="KW-0732">Signal</keyword>
<comment type="caution">
    <text evidence="2">The sequence shown here is derived from an EMBL/GenBank/DDBJ whole genome shotgun (WGS) entry which is preliminary data.</text>
</comment>
<organism evidence="2 3">
    <name type="scientific">Bugula neritina</name>
    <name type="common">Brown bryozoan</name>
    <name type="synonym">Sertularia neritina</name>
    <dbReference type="NCBI Taxonomy" id="10212"/>
    <lineage>
        <taxon>Eukaryota</taxon>
        <taxon>Metazoa</taxon>
        <taxon>Spiralia</taxon>
        <taxon>Lophotrochozoa</taxon>
        <taxon>Bryozoa</taxon>
        <taxon>Gymnolaemata</taxon>
        <taxon>Cheilostomatida</taxon>
        <taxon>Flustrina</taxon>
        <taxon>Buguloidea</taxon>
        <taxon>Bugulidae</taxon>
        <taxon>Bugula</taxon>
    </lineage>
</organism>
<protein>
    <submittedName>
        <fullName evidence="2">Uncharacterized protein</fullName>
    </submittedName>
</protein>
<feature type="chain" id="PRO_5029624067" evidence="1">
    <location>
        <begin position="25"/>
        <end position="97"/>
    </location>
</feature>
<feature type="signal peptide" evidence="1">
    <location>
        <begin position="1"/>
        <end position="24"/>
    </location>
</feature>
<keyword evidence="3" id="KW-1185">Reference proteome</keyword>
<sequence>MIGPNLSVAVLSVNLLLEAYYLEGFNETIELSYSVEEEMELIEQDFLEAMFDDLLREEDERESYYGPPDEYHDQQPNAMLSWSMQLPKVRQVCIIFE</sequence>
<dbReference type="Proteomes" id="UP000593567">
    <property type="component" value="Unassembled WGS sequence"/>
</dbReference>
<reference evidence="2" key="1">
    <citation type="submission" date="2020-06" db="EMBL/GenBank/DDBJ databases">
        <title>Draft genome of Bugula neritina, a colonial animal packing powerful symbionts and potential medicines.</title>
        <authorList>
            <person name="Rayko M."/>
        </authorList>
    </citation>
    <scope>NUCLEOTIDE SEQUENCE [LARGE SCALE GENOMIC DNA]</scope>
    <source>
        <strain evidence="2">Kwan_BN1</strain>
    </source>
</reference>
<gene>
    <name evidence="2" type="ORF">EB796_019647</name>
</gene>
<accession>A0A7J7J7Q2</accession>
<dbReference type="AlphaFoldDB" id="A0A7J7J7Q2"/>
<name>A0A7J7J7Q2_BUGNE</name>